<dbReference type="NCBIfam" id="TIGR01549">
    <property type="entry name" value="HAD-SF-IA-v1"/>
    <property type="match status" value="1"/>
</dbReference>
<dbReference type="PANTHER" id="PTHR43434">
    <property type="entry name" value="PHOSPHOGLYCOLATE PHOSPHATASE"/>
    <property type="match status" value="1"/>
</dbReference>
<dbReference type="InterPro" id="IPR023214">
    <property type="entry name" value="HAD_sf"/>
</dbReference>
<dbReference type="InterPro" id="IPR006439">
    <property type="entry name" value="HAD-SF_hydro_IA"/>
</dbReference>
<evidence type="ECO:0000313" key="1">
    <source>
        <dbReference type="EMBL" id="SDU47595.1"/>
    </source>
</evidence>
<dbReference type="InterPro" id="IPR050155">
    <property type="entry name" value="HAD-like_hydrolase_sf"/>
</dbReference>
<evidence type="ECO:0000313" key="2">
    <source>
        <dbReference type="Proteomes" id="UP000182977"/>
    </source>
</evidence>
<dbReference type="EMBL" id="LT629791">
    <property type="protein sequence ID" value="SDU47595.1"/>
    <property type="molecule type" value="Genomic_DNA"/>
</dbReference>
<dbReference type="AlphaFoldDB" id="A0A1H2IUI5"/>
<dbReference type="NCBIfam" id="TIGR01509">
    <property type="entry name" value="HAD-SF-IA-v3"/>
    <property type="match status" value="1"/>
</dbReference>
<reference evidence="2" key="1">
    <citation type="submission" date="2016-10" db="EMBL/GenBank/DDBJ databases">
        <authorList>
            <person name="Varghese N."/>
            <person name="Submissions S."/>
        </authorList>
    </citation>
    <scope>NUCLEOTIDE SEQUENCE [LARGE SCALE GENOMIC DNA]</scope>
    <source>
        <strain evidence="2">DSM 45079</strain>
    </source>
</reference>
<name>A0A1H2IUI5_9ACTN</name>
<keyword evidence="2" id="KW-1185">Reference proteome</keyword>
<dbReference type="PANTHER" id="PTHR43434:SF1">
    <property type="entry name" value="PHOSPHOGLYCOLATE PHOSPHATASE"/>
    <property type="match status" value="1"/>
</dbReference>
<proteinExistence type="predicted"/>
<dbReference type="STRING" id="419479.SAMN04488563_2010"/>
<organism evidence="1 2">
    <name type="scientific">Jiangella alkaliphila</name>
    <dbReference type="NCBI Taxonomy" id="419479"/>
    <lineage>
        <taxon>Bacteria</taxon>
        <taxon>Bacillati</taxon>
        <taxon>Actinomycetota</taxon>
        <taxon>Actinomycetes</taxon>
        <taxon>Jiangellales</taxon>
        <taxon>Jiangellaceae</taxon>
        <taxon>Jiangella</taxon>
    </lineage>
</organism>
<dbReference type="GO" id="GO:0008967">
    <property type="term" value="F:phosphoglycolate phosphatase activity"/>
    <property type="evidence" value="ECO:0007669"/>
    <property type="project" value="TreeGrafter"/>
</dbReference>
<dbReference type="OrthoDB" id="4547358at2"/>
<dbReference type="Gene3D" id="3.40.50.1000">
    <property type="entry name" value="HAD superfamily/HAD-like"/>
    <property type="match status" value="1"/>
</dbReference>
<dbReference type="InterPro" id="IPR036412">
    <property type="entry name" value="HAD-like_sf"/>
</dbReference>
<dbReference type="SUPFAM" id="SSF56784">
    <property type="entry name" value="HAD-like"/>
    <property type="match status" value="1"/>
</dbReference>
<accession>A0A1H2IUI5</accession>
<dbReference type="Pfam" id="PF00702">
    <property type="entry name" value="Hydrolase"/>
    <property type="match status" value="1"/>
</dbReference>
<dbReference type="GO" id="GO:0006281">
    <property type="term" value="P:DNA repair"/>
    <property type="evidence" value="ECO:0007669"/>
    <property type="project" value="TreeGrafter"/>
</dbReference>
<gene>
    <name evidence="1" type="ORF">SAMN04488563_2010</name>
</gene>
<sequence>MTASTSEQLAKLMAGVELLMLDFDGPICSVFAGVPAPEVANRLRESLRRLGVEITAQLERDDDPLSIYRKGANYGPAVTAELFARLVAAEVGAIASAVPTPGAIDVVKAARATGLKTAVVSNNAAAAVESYLVEHDLEGLIDYVAARRSPEPRLMKPNPAYLIETATELGVPAARCVLVGDSVTDIEAARRAGVRAIGYANKPGKVARLMGAGAYALVTSMADIGRALANRPDEARGK</sequence>
<dbReference type="RefSeq" id="WP_046769575.1">
    <property type="nucleotide sequence ID" value="NZ_KQ061235.1"/>
</dbReference>
<protein>
    <submittedName>
        <fullName evidence="1">Haloacid dehalogenase superfamily, subfamily IA, variant 3 with third motif having DD or ED/haloacid dehalogenase superfamily, subfamily IA, variant 1 with third motif having Dx(3-4)D or Dx(3-4)E</fullName>
    </submittedName>
</protein>
<dbReference type="Proteomes" id="UP000182977">
    <property type="component" value="Chromosome I"/>
</dbReference>
<dbReference type="GO" id="GO:0005829">
    <property type="term" value="C:cytosol"/>
    <property type="evidence" value="ECO:0007669"/>
    <property type="project" value="TreeGrafter"/>
</dbReference>